<dbReference type="EMBL" id="FCNY02000004">
    <property type="protein sequence ID" value="SAL32026.1"/>
    <property type="molecule type" value="Genomic_DNA"/>
</dbReference>
<dbReference type="RefSeq" id="WP_053571803.1">
    <property type="nucleotide sequence ID" value="NZ_FCNY02000004.1"/>
</dbReference>
<dbReference type="AlphaFoldDB" id="A0A158GIZ4"/>
<dbReference type="PANTHER" id="PTHR37089:SF3">
    <property type="entry name" value="EXPORTED PROTEIN"/>
    <property type="match status" value="1"/>
</dbReference>
<reference evidence="4" key="1">
    <citation type="submission" date="2016-01" db="EMBL/GenBank/DDBJ databases">
        <authorList>
            <person name="Peeters C."/>
        </authorList>
    </citation>
    <scope>NUCLEOTIDE SEQUENCE [LARGE SCALE GENOMIC DNA]</scope>
</reference>
<dbReference type="Proteomes" id="UP000054740">
    <property type="component" value="Unassembled WGS sequence"/>
</dbReference>
<dbReference type="PANTHER" id="PTHR37089">
    <property type="entry name" value="PROTEIN U-RELATED"/>
    <property type="match status" value="1"/>
</dbReference>
<feature type="chain" id="PRO_5011115663" evidence="1">
    <location>
        <begin position="27"/>
        <end position="317"/>
    </location>
</feature>
<dbReference type="SMART" id="SM00972">
    <property type="entry name" value="SCPU"/>
    <property type="match status" value="2"/>
</dbReference>
<evidence type="ECO:0000256" key="1">
    <source>
        <dbReference type="SAM" id="SignalP"/>
    </source>
</evidence>
<name>A0A158GIZ4_CABCO</name>
<sequence length="317" mass="34050">MYRLFCIARWVAVLVVLLFAHHAANAQTCTFSVGYTNFGTISAIRTEPEDIVGGIHILCSGYTTPMVRMCLNISATAPRQLLGPDGAALNYNLYVDPDHVGVWGSVTAPSTTPLILDFPVHQGGQVWANEPFYGRIPPNQNVPVGTYTQAFSATDTYFVFIGYSGTPPNCATSTAPYTTAPFMVTATVGSDCDISATPMRFANARLLRKPLLATSSLTVTCTAGLNYAIELDAGTTPGGSVTQRKLLLDSGADTIDYQLYLDSARTQIWADGTNGTWRLVSTSSGTTRQFTVYGLVPPQPAKTPGRYTDTITVTVNF</sequence>
<evidence type="ECO:0000313" key="4">
    <source>
        <dbReference type="Proteomes" id="UP000054740"/>
    </source>
</evidence>
<organism evidence="3 4">
    <name type="scientific">Caballeronia cordobensis</name>
    <name type="common">Burkholderia cordobensis</name>
    <dbReference type="NCBI Taxonomy" id="1353886"/>
    <lineage>
        <taxon>Bacteria</taxon>
        <taxon>Pseudomonadati</taxon>
        <taxon>Pseudomonadota</taxon>
        <taxon>Betaproteobacteria</taxon>
        <taxon>Burkholderiales</taxon>
        <taxon>Burkholderiaceae</taxon>
        <taxon>Caballeronia</taxon>
    </lineage>
</organism>
<keyword evidence="4" id="KW-1185">Reference proteome</keyword>
<evidence type="ECO:0000313" key="3">
    <source>
        <dbReference type="EMBL" id="SAL32026.1"/>
    </source>
</evidence>
<accession>A0A158GIZ4</accession>
<proteinExistence type="predicted"/>
<dbReference type="InterPro" id="IPR007893">
    <property type="entry name" value="Spore_coat_U/FanG"/>
</dbReference>
<dbReference type="InterPro" id="IPR053167">
    <property type="entry name" value="Spore_coat_component"/>
</dbReference>
<protein>
    <submittedName>
        <fullName evidence="3">Secreted pili protein involved in motility and biofilm formation</fullName>
    </submittedName>
</protein>
<feature type="domain" description="Spore coat protein U/FanG" evidence="2">
    <location>
        <begin position="20"/>
        <end position="154"/>
    </location>
</feature>
<gene>
    <name evidence="3" type="ORF">AWB70_02079</name>
</gene>
<evidence type="ECO:0000259" key="2">
    <source>
        <dbReference type="Pfam" id="PF05229"/>
    </source>
</evidence>
<feature type="signal peptide" evidence="1">
    <location>
        <begin position="1"/>
        <end position="26"/>
    </location>
</feature>
<dbReference type="Pfam" id="PF05229">
    <property type="entry name" value="SCPU"/>
    <property type="match status" value="2"/>
</dbReference>
<keyword evidence="1" id="KW-0732">Signal</keyword>
<feature type="domain" description="Spore coat protein U/FanG" evidence="2">
    <location>
        <begin position="179"/>
        <end position="314"/>
    </location>
</feature>